<comment type="caution">
    <text evidence="2">The sequence shown here is derived from an EMBL/GenBank/DDBJ whole genome shotgun (WGS) entry which is preliminary data.</text>
</comment>
<gene>
    <name evidence="2" type="ORF">FAEPRAA2165_02997</name>
</gene>
<reference evidence="2" key="1">
    <citation type="submission" date="2009-08" db="EMBL/GenBank/DDBJ databases">
        <authorList>
            <person name="Weinstock G."/>
            <person name="Sodergren E."/>
            <person name="Clifton S."/>
            <person name="Fulton L."/>
            <person name="Fulton B."/>
            <person name="Courtney L."/>
            <person name="Fronick C."/>
            <person name="Harrison M."/>
            <person name="Strong C."/>
            <person name="Farmer C."/>
            <person name="Delahaunty K."/>
            <person name="Markovic C."/>
            <person name="Hall O."/>
            <person name="Minx P."/>
            <person name="Tomlinson C."/>
            <person name="Mitreva M."/>
            <person name="Nelson J."/>
            <person name="Hou S."/>
            <person name="Wollam A."/>
            <person name="Pepin K.H."/>
            <person name="Johnson M."/>
            <person name="Bhonagiri V."/>
            <person name="Nash W.E."/>
            <person name="Warren W."/>
            <person name="Chinwalla A."/>
            <person name="Mardis E.R."/>
            <person name="Wilson R.K."/>
        </authorList>
    </citation>
    <scope>NUCLEOTIDE SEQUENCE [LARGE SCALE GENOMIC DNA]</scope>
    <source>
        <strain evidence="2">A2-165</strain>
    </source>
</reference>
<feature type="domain" description="DUF7601" evidence="1">
    <location>
        <begin position="211"/>
        <end position="325"/>
    </location>
</feature>
<keyword evidence="3" id="KW-1185">Reference proteome</keyword>
<sequence length="386" mass="41376">MKLKKFFAGVLAAAMMLTVGATAAFAEGPAAITHNQALTATSEIPLYKTYEVKNGTAPAETFSFQVKYLQVIRQDKAATAPYNNETVINLTGKETAFGSMTKGSESKSFTVTPTELGLGNPTGTGKYLYEISENAGQTVATTYAAPVYMAVTVAHKVDAETNQIKTGEYEYYVTMFSSKEAALNATGDSATGKVNNTEAFTNTYGDGNLYTLTLDKTVQGSFGDLGETFTFVIEFTGDANKYANVVVETNQGTIKDADDNAVTSLALNTPYTITLGHKNKIVFNNLPKDISYKIYEKNTTDDSKNGQYTVSVADTTMQNVTIDGKTVLGVTDSVNNANVTVSFVNTHEGTPDMGVVLDNAPYIAMLAIVAIGGVALMLNKRRRDEE</sequence>
<accession>C7H9J5</accession>
<dbReference type="STRING" id="411483.FAEPRAA2165_02997"/>
<dbReference type="RefSeq" id="WP_005935167.1">
    <property type="nucleotide sequence ID" value="NZ_CP022479.1"/>
</dbReference>
<evidence type="ECO:0000313" key="3">
    <source>
        <dbReference type="Proteomes" id="UP000004619"/>
    </source>
</evidence>
<dbReference type="OrthoDB" id="2062175at2"/>
<dbReference type="AlphaFoldDB" id="C7H9J5"/>
<dbReference type="Pfam" id="PF24547">
    <property type="entry name" value="DUF7601"/>
    <property type="match status" value="1"/>
</dbReference>
<dbReference type="InterPro" id="IPR055382">
    <property type="entry name" value="DUF7601"/>
</dbReference>
<dbReference type="Proteomes" id="UP000004619">
    <property type="component" value="Unassembled WGS sequence"/>
</dbReference>
<dbReference type="HOGENOM" id="CLU_715242_0_0_9"/>
<dbReference type="PATRIC" id="fig|411483.3.peg.2372"/>
<evidence type="ECO:0000259" key="1">
    <source>
        <dbReference type="Pfam" id="PF24547"/>
    </source>
</evidence>
<dbReference type="EMBL" id="ACOP02000080">
    <property type="protein sequence ID" value="EEU95447.1"/>
    <property type="molecule type" value="Genomic_DNA"/>
</dbReference>
<dbReference type="Gene3D" id="2.60.40.1140">
    <property type="entry name" value="Collagen-binding surface protein Cna, B-type domain"/>
    <property type="match status" value="1"/>
</dbReference>
<dbReference type="GeneID" id="90661263"/>
<evidence type="ECO:0000313" key="2">
    <source>
        <dbReference type="EMBL" id="EEU95447.1"/>
    </source>
</evidence>
<organism evidence="2 3">
    <name type="scientific">Faecalibacterium duncaniae (strain DSM 17677 / JCM 31915 / A2-165)</name>
    <name type="common">Faecalibacterium prausnitzii</name>
    <dbReference type="NCBI Taxonomy" id="411483"/>
    <lineage>
        <taxon>Bacteria</taxon>
        <taxon>Bacillati</taxon>
        <taxon>Bacillota</taxon>
        <taxon>Clostridia</taxon>
        <taxon>Eubacteriales</taxon>
        <taxon>Oscillospiraceae</taxon>
        <taxon>Faecalibacterium</taxon>
    </lineage>
</organism>
<proteinExistence type="predicted"/>
<name>C7H9J5_FAED2</name>
<protein>
    <submittedName>
        <fullName evidence="2">Sortase B signal domain, QVPTGV class</fullName>
    </submittedName>
</protein>